<comment type="caution">
    <text evidence="10">Lacks conserved residue(s) required for the propagation of feature annotation.</text>
</comment>
<gene>
    <name evidence="12" type="primary">pstC</name>
    <name evidence="12" type="ORF">GCM10022277_12650</name>
</gene>
<evidence type="ECO:0000256" key="1">
    <source>
        <dbReference type="ARBA" id="ARBA00004651"/>
    </source>
</evidence>
<evidence type="ECO:0000313" key="13">
    <source>
        <dbReference type="Proteomes" id="UP001501565"/>
    </source>
</evidence>
<dbReference type="NCBIfam" id="TIGR02138">
    <property type="entry name" value="phosphate_pstC"/>
    <property type="match status" value="1"/>
</dbReference>
<dbReference type="Proteomes" id="UP001501565">
    <property type="component" value="Unassembled WGS sequence"/>
</dbReference>
<name>A0ABP7ME32_9GAMM</name>
<evidence type="ECO:0000256" key="10">
    <source>
        <dbReference type="RuleBase" id="RU363054"/>
    </source>
</evidence>
<protein>
    <recommendedName>
        <fullName evidence="10">Phosphate transport system permease protein</fullName>
    </recommendedName>
</protein>
<keyword evidence="3 9" id="KW-0813">Transport</keyword>
<comment type="caution">
    <text evidence="12">The sequence shown here is derived from an EMBL/GenBank/DDBJ whole genome shotgun (WGS) entry which is preliminary data.</text>
</comment>
<feature type="transmembrane region" description="Helical" evidence="9">
    <location>
        <begin position="248"/>
        <end position="270"/>
    </location>
</feature>
<dbReference type="PANTHER" id="PTHR30425">
    <property type="entry name" value="PHOSPHATE TRANSPORT SYSTEM PERMEASE PROTEIN PST"/>
    <property type="match status" value="1"/>
</dbReference>
<reference evidence="13" key="1">
    <citation type="journal article" date="2019" name="Int. J. Syst. Evol. Microbiol.">
        <title>The Global Catalogue of Microorganisms (GCM) 10K type strain sequencing project: providing services to taxonomists for standard genome sequencing and annotation.</title>
        <authorList>
            <consortium name="The Broad Institute Genomics Platform"/>
            <consortium name="The Broad Institute Genome Sequencing Center for Infectious Disease"/>
            <person name="Wu L."/>
            <person name="Ma J."/>
        </authorList>
    </citation>
    <scope>NUCLEOTIDE SEQUENCE [LARGE SCALE GENOMIC DNA]</scope>
    <source>
        <strain evidence="13">JCM 17551</strain>
    </source>
</reference>
<dbReference type="RefSeq" id="WP_344796617.1">
    <property type="nucleotide sequence ID" value="NZ_BAABBN010000004.1"/>
</dbReference>
<keyword evidence="6 9" id="KW-0812">Transmembrane</keyword>
<evidence type="ECO:0000256" key="2">
    <source>
        <dbReference type="ARBA" id="ARBA00007069"/>
    </source>
</evidence>
<evidence type="ECO:0000313" key="12">
    <source>
        <dbReference type="EMBL" id="GAA3918828.1"/>
    </source>
</evidence>
<keyword evidence="10" id="KW-0997">Cell inner membrane</keyword>
<proteinExistence type="inferred from homology"/>
<comment type="similarity">
    <text evidence="2 10">Belongs to the binding-protein-dependent transport system permease family. CysTW subfamily.</text>
</comment>
<feature type="transmembrane region" description="Helical" evidence="9">
    <location>
        <begin position="135"/>
        <end position="157"/>
    </location>
</feature>
<evidence type="ECO:0000256" key="8">
    <source>
        <dbReference type="ARBA" id="ARBA00023136"/>
    </source>
</evidence>
<evidence type="ECO:0000256" key="5">
    <source>
        <dbReference type="ARBA" id="ARBA00022592"/>
    </source>
</evidence>
<feature type="domain" description="ABC transmembrane type-1" evidence="11">
    <location>
        <begin position="64"/>
        <end position="271"/>
    </location>
</feature>
<feature type="transmembrane region" description="Helical" evidence="9">
    <location>
        <begin position="107"/>
        <end position="129"/>
    </location>
</feature>
<evidence type="ECO:0000256" key="4">
    <source>
        <dbReference type="ARBA" id="ARBA00022475"/>
    </source>
</evidence>
<evidence type="ECO:0000256" key="3">
    <source>
        <dbReference type="ARBA" id="ARBA00022448"/>
    </source>
</evidence>
<evidence type="ECO:0000256" key="7">
    <source>
        <dbReference type="ARBA" id="ARBA00022989"/>
    </source>
</evidence>
<keyword evidence="7 9" id="KW-1133">Transmembrane helix</keyword>
<evidence type="ECO:0000256" key="6">
    <source>
        <dbReference type="ARBA" id="ARBA00022692"/>
    </source>
</evidence>
<accession>A0ABP7ME32</accession>
<feature type="transmembrane region" description="Helical" evidence="9">
    <location>
        <begin position="60"/>
        <end position="87"/>
    </location>
</feature>
<dbReference type="InterPro" id="IPR000515">
    <property type="entry name" value="MetI-like"/>
</dbReference>
<dbReference type="PANTHER" id="PTHR30425:SF1">
    <property type="entry name" value="PHOSPHATE TRANSPORT SYSTEM PERMEASE PROTEIN PSTC"/>
    <property type="match status" value="1"/>
</dbReference>
<dbReference type="EMBL" id="BAABBN010000004">
    <property type="protein sequence ID" value="GAA3918828.1"/>
    <property type="molecule type" value="Genomic_DNA"/>
</dbReference>
<keyword evidence="13" id="KW-1185">Reference proteome</keyword>
<keyword evidence="5 10" id="KW-0592">Phosphate transport</keyword>
<dbReference type="InterPro" id="IPR035906">
    <property type="entry name" value="MetI-like_sf"/>
</dbReference>
<comment type="function">
    <text evidence="10">Part of the binding-protein-dependent transport system for phosphate; probably responsible for the translocation of the substrate across the membrane.</text>
</comment>
<organism evidence="12 13">
    <name type="scientific">Litoribacillus peritrichatus</name>
    <dbReference type="NCBI Taxonomy" id="718191"/>
    <lineage>
        <taxon>Bacteria</taxon>
        <taxon>Pseudomonadati</taxon>
        <taxon>Pseudomonadota</taxon>
        <taxon>Gammaproteobacteria</taxon>
        <taxon>Oceanospirillales</taxon>
        <taxon>Oceanospirillaceae</taxon>
        <taxon>Litoribacillus</taxon>
    </lineage>
</organism>
<dbReference type="Gene3D" id="1.10.3720.10">
    <property type="entry name" value="MetI-like"/>
    <property type="match status" value="1"/>
</dbReference>
<dbReference type="CDD" id="cd06261">
    <property type="entry name" value="TM_PBP2"/>
    <property type="match status" value="1"/>
</dbReference>
<dbReference type="PROSITE" id="PS50928">
    <property type="entry name" value="ABC_TM1"/>
    <property type="match status" value="1"/>
</dbReference>
<sequence length="283" mass="30379">MRTNPIFSNALLFGAWFSVGLLILIAVFMVLRSWPFFDREGLGALWLDSNWFPTEGSFNLLPMVAGSLMVTLGAVLLAGPTGVILAIFGRYYAPARLASVYRALMELLSGIPSVVYGFWGLLVLVPWISSFAPPGASISAGIIVLAIMVLPLVVLTVDTSFEQTPKKWLVAADALALQRWSKVWRIVLPASLPSILSGITLQTGRALGETMAVLMVCGNIVQVPGSIFDPARTLTANIALEMSYASGLHVNALFVSGLLLFILTVVIVKFGGLIQEGTRRQGA</sequence>
<evidence type="ECO:0000256" key="9">
    <source>
        <dbReference type="RuleBase" id="RU363032"/>
    </source>
</evidence>
<dbReference type="InterPro" id="IPR011864">
    <property type="entry name" value="Phosphate_PstC"/>
</dbReference>
<dbReference type="SUPFAM" id="SSF161098">
    <property type="entry name" value="MetI-like"/>
    <property type="match status" value="1"/>
</dbReference>
<evidence type="ECO:0000259" key="11">
    <source>
        <dbReference type="PROSITE" id="PS50928"/>
    </source>
</evidence>
<feature type="transmembrane region" description="Helical" evidence="9">
    <location>
        <begin position="12"/>
        <end position="31"/>
    </location>
</feature>
<keyword evidence="8 9" id="KW-0472">Membrane</keyword>
<keyword evidence="4" id="KW-1003">Cell membrane</keyword>
<dbReference type="Pfam" id="PF00528">
    <property type="entry name" value="BPD_transp_1"/>
    <property type="match status" value="1"/>
</dbReference>
<comment type="subcellular location">
    <subcellularLocation>
        <location evidence="10">Cell inner membrane</location>
        <topology evidence="10">Multi-pass membrane protein</topology>
    </subcellularLocation>
    <subcellularLocation>
        <location evidence="1 9">Cell membrane</location>
        <topology evidence="1 9">Multi-pass membrane protein</topology>
    </subcellularLocation>
</comment>
<dbReference type="InterPro" id="IPR051124">
    <property type="entry name" value="Phosphate_Transport_Permease"/>
</dbReference>